<evidence type="ECO:0000256" key="10">
    <source>
        <dbReference type="ARBA" id="ARBA00077405"/>
    </source>
</evidence>
<dbReference type="InterPro" id="IPR016181">
    <property type="entry name" value="Acyl_CoA_acyltransferase"/>
</dbReference>
<evidence type="ECO:0000256" key="8">
    <source>
        <dbReference type="ARBA" id="ARBA00064759"/>
    </source>
</evidence>
<dbReference type="FunFam" id="3.90.980.20:FF:000004">
    <property type="entry name" value="Cysteine-rich protein 2-binding protein-like"/>
    <property type="match status" value="1"/>
</dbReference>
<accession>A0A484DJD9</accession>
<dbReference type="FunFam" id="3.40.630.30:FF:000013">
    <property type="entry name" value="cysteine-rich protein 2-binding protein-like"/>
    <property type="match status" value="1"/>
</dbReference>
<evidence type="ECO:0000256" key="7">
    <source>
        <dbReference type="ARBA" id="ARBA00053435"/>
    </source>
</evidence>
<evidence type="ECO:0000256" key="2">
    <source>
        <dbReference type="ARBA" id="ARBA00004496"/>
    </source>
</evidence>
<dbReference type="GO" id="GO:0005737">
    <property type="term" value="C:cytoplasm"/>
    <property type="evidence" value="ECO:0007669"/>
    <property type="project" value="UniProtKB-SubCell"/>
</dbReference>
<keyword evidence="5" id="KW-0007">Acetylation</keyword>
<dbReference type="GO" id="GO:0005634">
    <property type="term" value="C:nucleus"/>
    <property type="evidence" value="ECO:0007669"/>
    <property type="project" value="UniProtKB-SubCell"/>
</dbReference>
<keyword evidence="3" id="KW-0963">Cytoplasm</keyword>
<dbReference type="GO" id="GO:0051726">
    <property type="term" value="P:regulation of cell cycle"/>
    <property type="evidence" value="ECO:0007669"/>
    <property type="project" value="UniProtKB-ARBA"/>
</dbReference>
<dbReference type="Proteomes" id="UP000295070">
    <property type="component" value="Chromosome 2"/>
</dbReference>
<dbReference type="SUPFAM" id="SSF55729">
    <property type="entry name" value="Acyl-CoA N-acyltransferases (Nat)"/>
    <property type="match status" value="1"/>
</dbReference>
<dbReference type="STRING" id="8167.A0A484DJD9"/>
<evidence type="ECO:0000259" key="14">
    <source>
        <dbReference type="PROSITE" id="PS51186"/>
    </source>
</evidence>
<evidence type="ECO:0000313" key="15">
    <source>
        <dbReference type="EMBL" id="TDH15601.1"/>
    </source>
</evidence>
<keyword evidence="16" id="KW-1185">Reference proteome</keyword>
<feature type="region of interest" description="Disordered" evidence="13">
    <location>
        <begin position="360"/>
        <end position="406"/>
    </location>
</feature>
<evidence type="ECO:0000256" key="3">
    <source>
        <dbReference type="ARBA" id="ARBA00022490"/>
    </source>
</evidence>
<evidence type="ECO:0000256" key="4">
    <source>
        <dbReference type="ARBA" id="ARBA00022553"/>
    </source>
</evidence>
<sequence length="753" mass="84167">MDSSSEQLAGGEDEAACTSASEGLEEGEVEGETLLIVESEDQGSVDLSHDQSGDSLTSDVGEEADGGWACEDMSFYCDRCHKWVPAAQLRGEQPSYLKGDNFFKFICSDCSEDGKESFERMRLTWQQVVMLAMYNLSLEGTGRQGYFRWKEDICAFIGRHWNFLLGTRKKTSTWWSTVAGCLSVGSPTFFRSGAQEFGEPGWWKLVQNRPPTLRLEVDKSTTKAKASKPALDPIITVEGLRKRGARNPVENAIQLKEKRSRTQEAKDIRRAQKEAVGCYGDRSAASTPVKLAAGRGGGDFSAPGTPASHSATPSLLSEADLIPDAMPPQALFHDDEEMETEGMIDPGMEYLPPPRANLAARKKLRPPPHIKREADSEEDEGRAAEDDFEEPAGHAQPYAEGPSLSAGVAVGAGVPERRRIPHPEKADAAGASQTPRFAPLSLYAERMLLRRLDACPLALAVTPHAKRFHRKLLVRQAKRQRGLPLLDLDRAVSATLSLVGGIYGAQGAGTLTRKYCTNSQELRILDRFQSNFSSRRGVQQNSVSFWHRLMGAEGSSDQTIKSPYTSRILKPYIRRDYESRPVKLRLLAEIRAHSHRNDPDWVPERNAPIDYCYVRPNHIPSVNAMCHDSFWPGVDLSECLQYPDFSVVALYKKVVIGFGFMVPDVKYNEAYISFLLVHPEWRQAGIGTFMIYHLIQTCMGKDVTLHVSASNPAMLLYQKFGFKAEEYILDFYDKYYPVESTECRHAFFLRLRR</sequence>
<comment type="caution">
    <text evidence="15">The sequence shown here is derived from an EMBL/GenBank/DDBJ whole genome shotgun (WGS) entry which is preliminary data.</text>
</comment>
<feature type="region of interest" description="Disordered" evidence="13">
    <location>
        <begin position="1"/>
        <end position="61"/>
    </location>
</feature>
<dbReference type="CDD" id="cd04301">
    <property type="entry name" value="NAT_SF"/>
    <property type="match status" value="1"/>
</dbReference>
<comment type="function">
    <text evidence="7">Component of the ATAC complex, a complex with histone acetyltransferase activity on histones H3 and H4. May function as a scaffold for the ATAC complex to promote ATAC complex stability. Has also weak histone acetyltransferase activity toward histone H4. Required for the normal progression through G1 and G2/M phases of the cell cycle.</text>
</comment>
<evidence type="ECO:0000256" key="13">
    <source>
        <dbReference type="SAM" id="MobiDB-lite"/>
    </source>
</evidence>
<dbReference type="GO" id="GO:0051302">
    <property type="term" value="P:regulation of cell division"/>
    <property type="evidence" value="ECO:0007669"/>
    <property type="project" value="UniProtKB-ARBA"/>
</dbReference>
<keyword evidence="4" id="KW-0597">Phosphoprotein</keyword>
<organism evidence="15 16">
    <name type="scientific">Perca flavescens</name>
    <name type="common">American yellow perch</name>
    <name type="synonym">Morone flavescens</name>
    <dbReference type="NCBI Taxonomy" id="8167"/>
    <lineage>
        <taxon>Eukaryota</taxon>
        <taxon>Metazoa</taxon>
        <taxon>Chordata</taxon>
        <taxon>Craniata</taxon>
        <taxon>Vertebrata</taxon>
        <taxon>Euteleostomi</taxon>
        <taxon>Actinopterygii</taxon>
        <taxon>Neopterygii</taxon>
        <taxon>Teleostei</taxon>
        <taxon>Neoteleostei</taxon>
        <taxon>Acanthomorphata</taxon>
        <taxon>Eupercaria</taxon>
        <taxon>Perciformes</taxon>
        <taxon>Percoidei</taxon>
        <taxon>Percidae</taxon>
        <taxon>Percinae</taxon>
        <taxon>Perca</taxon>
    </lineage>
</organism>
<feature type="domain" description="N-acetyltransferase" evidence="14">
    <location>
        <begin position="609"/>
        <end position="753"/>
    </location>
</feature>
<dbReference type="GO" id="GO:0140672">
    <property type="term" value="C:ATAC complex"/>
    <property type="evidence" value="ECO:0007669"/>
    <property type="project" value="UniProtKB-ARBA"/>
</dbReference>
<gene>
    <name evidence="15" type="ORF">EPR50_G00010470</name>
</gene>
<evidence type="ECO:0000256" key="11">
    <source>
        <dbReference type="ARBA" id="ARBA00079321"/>
    </source>
</evidence>
<dbReference type="Gene3D" id="3.40.630.30">
    <property type="match status" value="1"/>
</dbReference>
<feature type="compositionally biased region" description="Acidic residues" evidence="13">
    <location>
        <begin position="375"/>
        <end position="390"/>
    </location>
</feature>
<dbReference type="Gene3D" id="3.90.980.20">
    <property type="match status" value="1"/>
</dbReference>
<reference evidence="15 16" key="1">
    <citation type="submission" date="2019-01" db="EMBL/GenBank/DDBJ databases">
        <title>A chromosome-scale genome assembly of the yellow perch, Perca flavescens.</title>
        <authorList>
            <person name="Feron R."/>
            <person name="Morvezen R."/>
            <person name="Bestin A."/>
            <person name="Haffray P."/>
            <person name="Klopp C."/>
            <person name="Zahm M."/>
            <person name="Cabau C."/>
            <person name="Roques C."/>
            <person name="Donnadieu C."/>
            <person name="Bouchez O."/>
            <person name="Christie M."/>
            <person name="Larson W."/>
            <person name="Guiguen Y."/>
        </authorList>
    </citation>
    <scope>NUCLEOTIDE SEQUENCE [LARGE SCALE GENOMIC DNA]</scope>
    <source>
        <strain evidence="15">YP-PL-M2</strain>
        <tissue evidence="15">Blood</tissue>
    </source>
</reference>
<evidence type="ECO:0000256" key="5">
    <source>
        <dbReference type="ARBA" id="ARBA00022990"/>
    </source>
</evidence>
<evidence type="ECO:0000256" key="1">
    <source>
        <dbReference type="ARBA" id="ARBA00004123"/>
    </source>
</evidence>
<dbReference type="AlphaFoldDB" id="A0A484DJD9"/>
<protein>
    <recommendedName>
        <fullName evidence="9">Cysteine-rich protein 2-binding protein</fullName>
    </recommendedName>
    <alternativeName>
        <fullName evidence="11">ADA2A-containing complex subunit 2</fullName>
    </alternativeName>
    <alternativeName>
        <fullName evidence="12">CRP2-binding partner</fullName>
    </alternativeName>
    <alternativeName>
        <fullName evidence="10">Lysine acetyltransferase 14</fullName>
    </alternativeName>
</protein>
<dbReference type="GO" id="GO:0004402">
    <property type="term" value="F:histone acetyltransferase activity"/>
    <property type="evidence" value="ECO:0007669"/>
    <property type="project" value="TreeGrafter"/>
</dbReference>
<proteinExistence type="predicted"/>
<evidence type="ECO:0000256" key="9">
    <source>
        <dbReference type="ARBA" id="ARBA00068048"/>
    </source>
</evidence>
<evidence type="ECO:0000256" key="12">
    <source>
        <dbReference type="ARBA" id="ARBA00079746"/>
    </source>
</evidence>
<name>A0A484DJD9_PERFV</name>
<dbReference type="PROSITE" id="PS51186">
    <property type="entry name" value="GNAT"/>
    <property type="match status" value="1"/>
</dbReference>
<feature type="region of interest" description="Disordered" evidence="13">
    <location>
        <begin position="289"/>
        <end position="312"/>
    </location>
</feature>
<evidence type="ECO:0000313" key="16">
    <source>
        <dbReference type="Proteomes" id="UP000295070"/>
    </source>
</evidence>
<comment type="subunit">
    <text evidence="8">Interacts with the LIM 1 domain of CSRP2. Component of the ADA2A-containing complex (ATAC), composed of CSRP2BP, KAT2A, TADA2L, TADA3L, ZZ3, MBIP, WDR5, YEATS2, CCDC101 and DR1. In the complex, it probably interacts directly with KAT2A, MBIP and WDR5.</text>
</comment>
<dbReference type="EMBL" id="SCKG01000002">
    <property type="protein sequence ID" value="TDH15601.1"/>
    <property type="molecule type" value="Genomic_DNA"/>
</dbReference>
<dbReference type="PANTHER" id="PTHR20916:SF26">
    <property type="entry name" value="CYSTEINE-RICH PROTEIN 2-BINDING PROTEIN"/>
    <property type="match status" value="1"/>
</dbReference>
<evidence type="ECO:0000256" key="6">
    <source>
        <dbReference type="ARBA" id="ARBA00023242"/>
    </source>
</evidence>
<dbReference type="PANTHER" id="PTHR20916">
    <property type="entry name" value="CYSTEINE AND GLYCINE-RICH PROTEIN 2 BINDING PROTEIN"/>
    <property type="match status" value="1"/>
</dbReference>
<dbReference type="Pfam" id="PF00583">
    <property type="entry name" value="Acetyltransf_1"/>
    <property type="match status" value="1"/>
</dbReference>
<keyword evidence="6" id="KW-0539">Nucleus</keyword>
<comment type="subcellular location">
    <subcellularLocation>
        <location evidence="2">Cytoplasm</location>
    </subcellularLocation>
    <subcellularLocation>
        <location evidence="1">Nucleus</location>
    </subcellularLocation>
</comment>
<feature type="compositionally biased region" description="Basic residues" evidence="13">
    <location>
        <begin position="360"/>
        <end position="369"/>
    </location>
</feature>
<dbReference type="InterPro" id="IPR000182">
    <property type="entry name" value="GNAT_dom"/>
</dbReference>